<dbReference type="AlphaFoldDB" id="A0A1E4SV50"/>
<sequence>MTSYLRPGLNRTFNSPTYKLLIGIYGIELSRNLLSSELNHYLPSDLQSQTANCIQNLYMTLNEQGLMLSNIVSLTVFVSNYQDSDFVIDKLSQIGIANVVTNCTVMNFKNQRVKVALDIMAVFDRIVSKL</sequence>
<dbReference type="InterPro" id="IPR006175">
    <property type="entry name" value="YjgF/YER057c/UK114"/>
</dbReference>
<keyword evidence="2" id="KW-1185">Reference proteome</keyword>
<evidence type="ECO:0000313" key="1">
    <source>
        <dbReference type="EMBL" id="ODV83390.1"/>
    </source>
</evidence>
<proteinExistence type="predicted"/>
<accession>A0A1E4SV50</accession>
<dbReference type="OrthoDB" id="309640at2759"/>
<dbReference type="Proteomes" id="UP000094801">
    <property type="component" value="Unassembled WGS sequence"/>
</dbReference>
<gene>
    <name evidence="1" type="ORF">CANARDRAFT_30015</name>
</gene>
<organism evidence="1 2">
    <name type="scientific">[Candida] arabinofermentans NRRL YB-2248</name>
    <dbReference type="NCBI Taxonomy" id="983967"/>
    <lineage>
        <taxon>Eukaryota</taxon>
        <taxon>Fungi</taxon>
        <taxon>Dikarya</taxon>
        <taxon>Ascomycota</taxon>
        <taxon>Saccharomycotina</taxon>
        <taxon>Pichiomycetes</taxon>
        <taxon>Pichiales</taxon>
        <taxon>Pichiaceae</taxon>
        <taxon>Ogataea</taxon>
        <taxon>Ogataea/Candida clade</taxon>
    </lineage>
</organism>
<dbReference type="EMBL" id="KV453864">
    <property type="protein sequence ID" value="ODV83390.1"/>
    <property type="molecule type" value="Genomic_DNA"/>
</dbReference>
<dbReference type="InterPro" id="IPR035959">
    <property type="entry name" value="RutC-like_sf"/>
</dbReference>
<evidence type="ECO:0000313" key="2">
    <source>
        <dbReference type="Proteomes" id="UP000094801"/>
    </source>
</evidence>
<reference evidence="2" key="1">
    <citation type="submission" date="2016-04" db="EMBL/GenBank/DDBJ databases">
        <title>Comparative genomics of biotechnologically important yeasts.</title>
        <authorList>
            <consortium name="DOE Joint Genome Institute"/>
            <person name="Riley R."/>
            <person name="Haridas S."/>
            <person name="Wolfe K.H."/>
            <person name="Lopes M.R."/>
            <person name="Hittinger C.T."/>
            <person name="Goker M."/>
            <person name="Salamov A."/>
            <person name="Wisecaver J."/>
            <person name="Long T.M."/>
            <person name="Aerts A.L."/>
            <person name="Barry K."/>
            <person name="Choi C."/>
            <person name="Clum A."/>
            <person name="Coughlan A.Y."/>
            <person name="Deshpande S."/>
            <person name="Douglass A.P."/>
            <person name="Hanson S.J."/>
            <person name="Klenk H.-P."/>
            <person name="Labutti K."/>
            <person name="Lapidus A."/>
            <person name="Lindquist E."/>
            <person name="Lipzen A."/>
            <person name="Meier-Kolthoff J.P."/>
            <person name="Ohm R.A."/>
            <person name="Otillar R.P."/>
            <person name="Pangilinan J."/>
            <person name="Peng Y."/>
            <person name="Rokas A."/>
            <person name="Rosa C.A."/>
            <person name="Scheuner C."/>
            <person name="Sibirny A.A."/>
            <person name="Slot J.C."/>
            <person name="Stielow J.B."/>
            <person name="Sun H."/>
            <person name="Kurtzman C.P."/>
            <person name="Blackwell M."/>
            <person name="Grigoriev I.V."/>
            <person name="Jeffries T.W."/>
        </authorList>
    </citation>
    <scope>NUCLEOTIDE SEQUENCE [LARGE SCALE GENOMIC DNA]</scope>
    <source>
        <strain evidence="2">NRRL YB-2248</strain>
    </source>
</reference>
<dbReference type="Pfam" id="PF01042">
    <property type="entry name" value="Ribonuc_L-PSP"/>
    <property type="match status" value="1"/>
</dbReference>
<name>A0A1E4SV50_9ASCO</name>
<protein>
    <submittedName>
        <fullName evidence="1">Uncharacterized protein</fullName>
    </submittedName>
</protein>
<dbReference type="Gene3D" id="3.30.1330.40">
    <property type="entry name" value="RutC-like"/>
    <property type="match status" value="1"/>
</dbReference>
<dbReference type="SUPFAM" id="SSF55298">
    <property type="entry name" value="YjgF-like"/>
    <property type="match status" value="1"/>
</dbReference>